<dbReference type="PANTHER" id="PTHR24113:SF12">
    <property type="entry name" value="RAN GTPASE-ACTIVATING PROTEIN 1"/>
    <property type="match status" value="1"/>
</dbReference>
<dbReference type="GO" id="GO:0005096">
    <property type="term" value="F:GTPase activator activity"/>
    <property type="evidence" value="ECO:0007669"/>
    <property type="project" value="UniProtKB-KW"/>
</dbReference>
<protein>
    <submittedName>
        <fullName evidence="4">Kinase domain protein, putative</fullName>
    </submittedName>
</protein>
<dbReference type="Proteomes" id="UP000009168">
    <property type="component" value="Unassembled WGS sequence"/>
</dbReference>
<sequence>MELKILDIDNINFSTINIDSIEILQIQKKQSSRKDVVQVGRILKKFKNIKELSLLLPECYIWSEGLFSINQAIQTYDLLQKLDIHLSNSMIGQQIALLIGEVIAKNIHLRYLRIKFNILAIRDGEESEFLVSNLKKCDYLEHLELDLERCLIKNKLLCKLGQSIINLKRLSVLKLNFRQNEVEDLGIIDLSQGIQQCGQNLNVLILDFNQNLLKYESAQKISLAIQSCPQLRILQLFLKENCITKYGVNEIGKAIIQCSYLEELKLSLQHNLLQEGQVLDFGLFNKQNLKNIYLNLTYCLINSNDMYNLSKQISECKQLKIMNLILQRNNYCFESLLDFAKSTVQLQQLFKISINLSVPIFQKSELTQFIRTFSQIKNLIAFDMLIGDYADLKTYNQIAKKYFKRLIFININVYYYRLDYD</sequence>
<accession>W7X2Z2</accession>
<dbReference type="GO" id="GO:0048471">
    <property type="term" value="C:perinuclear region of cytoplasm"/>
    <property type="evidence" value="ECO:0007669"/>
    <property type="project" value="TreeGrafter"/>
</dbReference>
<keyword evidence="5" id="KW-1185">Reference proteome</keyword>
<evidence type="ECO:0000313" key="4">
    <source>
        <dbReference type="EMBL" id="EWS71807.1"/>
    </source>
</evidence>
<dbReference type="PANTHER" id="PTHR24113">
    <property type="entry name" value="RAN GTPASE-ACTIVATING PROTEIN 1"/>
    <property type="match status" value="1"/>
</dbReference>
<evidence type="ECO:0000313" key="5">
    <source>
        <dbReference type="Proteomes" id="UP000009168"/>
    </source>
</evidence>
<dbReference type="KEGG" id="tet:TTHERM_000242459"/>
<keyword evidence="4" id="KW-0808">Transferase</keyword>
<keyword evidence="2" id="KW-0433">Leucine-rich repeat</keyword>
<dbReference type="AlphaFoldDB" id="W7X2Z2"/>
<dbReference type="GO" id="GO:0031267">
    <property type="term" value="F:small GTPase binding"/>
    <property type="evidence" value="ECO:0007669"/>
    <property type="project" value="TreeGrafter"/>
</dbReference>
<dbReference type="EMBL" id="GG662443">
    <property type="protein sequence ID" value="EWS71807.1"/>
    <property type="molecule type" value="Genomic_DNA"/>
</dbReference>
<dbReference type="GeneID" id="24437977"/>
<keyword evidence="1" id="KW-0343">GTPase activation</keyword>
<dbReference type="RefSeq" id="XP_012655694.1">
    <property type="nucleotide sequence ID" value="XM_012800240.1"/>
</dbReference>
<evidence type="ECO:0000256" key="3">
    <source>
        <dbReference type="ARBA" id="ARBA00022737"/>
    </source>
</evidence>
<dbReference type="GO" id="GO:0005829">
    <property type="term" value="C:cytosol"/>
    <property type="evidence" value="ECO:0007669"/>
    <property type="project" value="TreeGrafter"/>
</dbReference>
<name>W7X2Z2_TETTS</name>
<dbReference type="GO" id="GO:0016301">
    <property type="term" value="F:kinase activity"/>
    <property type="evidence" value="ECO:0007669"/>
    <property type="project" value="UniProtKB-KW"/>
</dbReference>
<dbReference type="Gene3D" id="3.80.10.10">
    <property type="entry name" value="Ribonuclease Inhibitor"/>
    <property type="match status" value="3"/>
</dbReference>
<dbReference type="InterPro" id="IPR027038">
    <property type="entry name" value="RanGap"/>
</dbReference>
<dbReference type="GO" id="GO:0006913">
    <property type="term" value="P:nucleocytoplasmic transport"/>
    <property type="evidence" value="ECO:0007669"/>
    <property type="project" value="TreeGrafter"/>
</dbReference>
<evidence type="ECO:0000256" key="2">
    <source>
        <dbReference type="ARBA" id="ARBA00022614"/>
    </source>
</evidence>
<dbReference type="GO" id="GO:0005634">
    <property type="term" value="C:nucleus"/>
    <property type="evidence" value="ECO:0007669"/>
    <property type="project" value="TreeGrafter"/>
</dbReference>
<keyword evidence="3" id="KW-0677">Repeat</keyword>
<organism evidence="4 5">
    <name type="scientific">Tetrahymena thermophila (strain SB210)</name>
    <dbReference type="NCBI Taxonomy" id="312017"/>
    <lineage>
        <taxon>Eukaryota</taxon>
        <taxon>Sar</taxon>
        <taxon>Alveolata</taxon>
        <taxon>Ciliophora</taxon>
        <taxon>Intramacronucleata</taxon>
        <taxon>Oligohymenophorea</taxon>
        <taxon>Hymenostomatida</taxon>
        <taxon>Tetrahymenina</taxon>
        <taxon>Tetrahymenidae</taxon>
        <taxon>Tetrahymena</taxon>
    </lineage>
</organism>
<dbReference type="InParanoid" id="W7X2Z2"/>
<gene>
    <name evidence="4" type="ORF">TTHERM_000242459</name>
</gene>
<dbReference type="OrthoDB" id="303338at2759"/>
<reference evidence="5" key="1">
    <citation type="journal article" date="2006" name="PLoS Biol.">
        <title>Macronuclear genome sequence of the ciliate Tetrahymena thermophila, a model eukaryote.</title>
        <authorList>
            <person name="Eisen J.A."/>
            <person name="Coyne R.S."/>
            <person name="Wu M."/>
            <person name="Wu D."/>
            <person name="Thiagarajan M."/>
            <person name="Wortman J.R."/>
            <person name="Badger J.H."/>
            <person name="Ren Q."/>
            <person name="Amedeo P."/>
            <person name="Jones K.M."/>
            <person name="Tallon L.J."/>
            <person name="Delcher A.L."/>
            <person name="Salzberg S.L."/>
            <person name="Silva J.C."/>
            <person name="Haas B.J."/>
            <person name="Majoros W.H."/>
            <person name="Farzad M."/>
            <person name="Carlton J.M."/>
            <person name="Smith R.K. Jr."/>
            <person name="Garg J."/>
            <person name="Pearlman R.E."/>
            <person name="Karrer K.M."/>
            <person name="Sun L."/>
            <person name="Manning G."/>
            <person name="Elde N.C."/>
            <person name="Turkewitz A.P."/>
            <person name="Asai D.J."/>
            <person name="Wilkes D.E."/>
            <person name="Wang Y."/>
            <person name="Cai H."/>
            <person name="Collins K."/>
            <person name="Stewart B.A."/>
            <person name="Lee S.R."/>
            <person name="Wilamowska K."/>
            <person name="Weinberg Z."/>
            <person name="Ruzzo W.L."/>
            <person name="Wloga D."/>
            <person name="Gaertig J."/>
            <person name="Frankel J."/>
            <person name="Tsao C.-C."/>
            <person name="Gorovsky M.A."/>
            <person name="Keeling P.J."/>
            <person name="Waller R.F."/>
            <person name="Patron N.J."/>
            <person name="Cherry J.M."/>
            <person name="Stover N.A."/>
            <person name="Krieger C.J."/>
            <person name="del Toro C."/>
            <person name="Ryder H.F."/>
            <person name="Williamson S.C."/>
            <person name="Barbeau R.A."/>
            <person name="Hamilton E.P."/>
            <person name="Orias E."/>
        </authorList>
    </citation>
    <scope>NUCLEOTIDE SEQUENCE [LARGE SCALE GENOMIC DNA]</scope>
    <source>
        <strain evidence="5">SB210</strain>
    </source>
</reference>
<dbReference type="SUPFAM" id="SSF52047">
    <property type="entry name" value="RNI-like"/>
    <property type="match status" value="1"/>
</dbReference>
<dbReference type="InterPro" id="IPR032675">
    <property type="entry name" value="LRR_dom_sf"/>
</dbReference>
<proteinExistence type="predicted"/>
<keyword evidence="4" id="KW-0418">Kinase</keyword>
<evidence type="ECO:0000256" key="1">
    <source>
        <dbReference type="ARBA" id="ARBA00022468"/>
    </source>
</evidence>